<dbReference type="EMBL" id="KV722582">
    <property type="protein sequence ID" value="OCH85459.1"/>
    <property type="molecule type" value="Genomic_DNA"/>
</dbReference>
<accession>A0A8E2ALB8</accession>
<reference evidence="2 3" key="1">
    <citation type="submission" date="2016-07" db="EMBL/GenBank/DDBJ databases">
        <title>Draft genome of the white-rot fungus Obba rivulosa 3A-2.</title>
        <authorList>
            <consortium name="DOE Joint Genome Institute"/>
            <person name="Miettinen O."/>
            <person name="Riley R."/>
            <person name="Acob R."/>
            <person name="Barry K."/>
            <person name="Cullen D."/>
            <person name="De Vries R."/>
            <person name="Hainaut M."/>
            <person name="Hatakka A."/>
            <person name="Henrissat B."/>
            <person name="Hilden K."/>
            <person name="Kuo R."/>
            <person name="Labutti K."/>
            <person name="Lipzen A."/>
            <person name="Makela M.R."/>
            <person name="Sandor L."/>
            <person name="Spatafora J.W."/>
            <person name="Grigoriev I.V."/>
            <person name="Hibbett D.S."/>
        </authorList>
    </citation>
    <scope>NUCLEOTIDE SEQUENCE [LARGE SCALE GENOMIC DNA]</scope>
    <source>
        <strain evidence="2 3">3A-2</strain>
    </source>
</reference>
<feature type="region of interest" description="Disordered" evidence="1">
    <location>
        <begin position="1"/>
        <end position="38"/>
    </location>
</feature>
<gene>
    <name evidence="2" type="ORF">OBBRIDRAFT_311776</name>
</gene>
<dbReference type="OrthoDB" id="2921613at2759"/>
<feature type="compositionally biased region" description="Basic and acidic residues" evidence="1">
    <location>
        <begin position="10"/>
        <end position="26"/>
    </location>
</feature>
<evidence type="ECO:0000256" key="1">
    <source>
        <dbReference type="SAM" id="MobiDB-lite"/>
    </source>
</evidence>
<name>A0A8E2ALB8_9APHY</name>
<dbReference type="Proteomes" id="UP000250043">
    <property type="component" value="Unassembled WGS sequence"/>
</dbReference>
<keyword evidence="3" id="KW-1185">Reference proteome</keyword>
<evidence type="ECO:0000313" key="2">
    <source>
        <dbReference type="EMBL" id="OCH85459.1"/>
    </source>
</evidence>
<evidence type="ECO:0000313" key="3">
    <source>
        <dbReference type="Proteomes" id="UP000250043"/>
    </source>
</evidence>
<sequence>MTTLASNDVSDLHESPDTNEVPDRSPSRIGFSRPPLLRSNTANTVIPPSIITSDDDEWDLEICTKVPSSLMHELDTGEEQTFPEEAFSPSTSFDQLYPAGRFNYCGLSRQHLADTRSYWDLRRRKWMEWQAEQELLGDGSTAYDGIEPTLDLEPSFPPSSNSLQTITDDILHIPPALYSPRLASVDPSAPIFPRLGDLRSLHDAHSVVMDRAFCNVPMYTIRKVTFLHEMLHLAPTDACRTPLCTCTFLVEEHSYPDTDTSLADTSFAAAYDDADLTMVDFDNSAGQAAQCTGITPGISQSLAEISGWSSDWQAEELKSQQTIYPTDTDASGEDLRTVVSAGVDVLAEAMQEISLEDESLTPRPTSRRLRRPKRKEPPKFFFQEDVADEFGFLDDSDESLYGEVMSHSISGPSAQFISRRTLSHSDMMYY</sequence>
<organism evidence="2 3">
    <name type="scientific">Obba rivulosa</name>
    <dbReference type="NCBI Taxonomy" id="1052685"/>
    <lineage>
        <taxon>Eukaryota</taxon>
        <taxon>Fungi</taxon>
        <taxon>Dikarya</taxon>
        <taxon>Basidiomycota</taxon>
        <taxon>Agaricomycotina</taxon>
        <taxon>Agaricomycetes</taxon>
        <taxon>Polyporales</taxon>
        <taxon>Gelatoporiaceae</taxon>
        <taxon>Obba</taxon>
    </lineage>
</organism>
<proteinExistence type="predicted"/>
<dbReference type="AlphaFoldDB" id="A0A8E2ALB8"/>
<feature type="region of interest" description="Disordered" evidence="1">
    <location>
        <begin position="356"/>
        <end position="375"/>
    </location>
</feature>
<protein>
    <submittedName>
        <fullName evidence="2">Uncharacterized protein</fullName>
    </submittedName>
</protein>
<feature type="compositionally biased region" description="Basic residues" evidence="1">
    <location>
        <begin position="365"/>
        <end position="375"/>
    </location>
</feature>